<dbReference type="Gene3D" id="3.90.226.10">
    <property type="entry name" value="2-enoyl-CoA Hydratase, Chain A, domain 1"/>
    <property type="match status" value="1"/>
</dbReference>
<dbReference type="Proteomes" id="UP000003460">
    <property type="component" value="Unassembled WGS sequence"/>
</dbReference>
<organism evidence="3 4">
    <name type="scientific">Alloprevotella tannerae ATCC 51259</name>
    <dbReference type="NCBI Taxonomy" id="626522"/>
    <lineage>
        <taxon>Bacteria</taxon>
        <taxon>Pseudomonadati</taxon>
        <taxon>Bacteroidota</taxon>
        <taxon>Bacteroidia</taxon>
        <taxon>Bacteroidales</taxon>
        <taxon>Prevotellaceae</taxon>
        <taxon>Alloprevotella</taxon>
    </lineage>
</organism>
<evidence type="ECO:0000259" key="2">
    <source>
        <dbReference type="SMART" id="SM00245"/>
    </source>
</evidence>
<dbReference type="EMBL" id="ACIJ02000016">
    <property type="protein sequence ID" value="EEX72278.1"/>
    <property type="molecule type" value="Genomic_DNA"/>
</dbReference>
<reference evidence="3" key="1">
    <citation type="submission" date="2009-09" db="EMBL/GenBank/DDBJ databases">
        <authorList>
            <person name="Weinstock G."/>
            <person name="Sodergren E."/>
            <person name="Clifton S."/>
            <person name="Fulton L."/>
            <person name="Fulton B."/>
            <person name="Courtney L."/>
            <person name="Fronick C."/>
            <person name="Harrison M."/>
            <person name="Strong C."/>
            <person name="Farmer C."/>
            <person name="Delahaunty K."/>
            <person name="Markovic C."/>
            <person name="Hall O."/>
            <person name="Minx P."/>
            <person name="Tomlinson C."/>
            <person name="Mitreva M."/>
            <person name="Nelson J."/>
            <person name="Hou S."/>
            <person name="Wollam A."/>
            <person name="Pepin K.H."/>
            <person name="Johnson M."/>
            <person name="Bhonagiri V."/>
            <person name="Nash W.E."/>
            <person name="Warren W."/>
            <person name="Chinwalla A."/>
            <person name="Mardis E.R."/>
            <person name="Wilson R.K."/>
        </authorList>
    </citation>
    <scope>NUCLEOTIDE SEQUENCE [LARGE SCALE GENOMIC DNA]</scope>
    <source>
        <strain evidence="3">ATCC 51259</strain>
    </source>
</reference>
<dbReference type="HOGENOM" id="CLU_034080_0_0_10"/>
<dbReference type="Gene3D" id="3.30.750.44">
    <property type="match status" value="1"/>
</dbReference>
<evidence type="ECO:0000313" key="3">
    <source>
        <dbReference type="EMBL" id="EEX72278.1"/>
    </source>
</evidence>
<accession>C9LEV9</accession>
<dbReference type="GO" id="GO:0006508">
    <property type="term" value="P:proteolysis"/>
    <property type="evidence" value="ECO:0007669"/>
    <property type="project" value="InterPro"/>
</dbReference>
<dbReference type="STRING" id="626522.GCWU000325_00740"/>
<dbReference type="Pfam" id="PF14684">
    <property type="entry name" value="Tricorn_C1"/>
    <property type="match status" value="1"/>
</dbReference>
<evidence type="ECO:0000256" key="1">
    <source>
        <dbReference type="SAM" id="SignalP"/>
    </source>
</evidence>
<keyword evidence="1" id="KW-0732">Signal</keyword>
<evidence type="ECO:0000313" key="4">
    <source>
        <dbReference type="Proteomes" id="UP000003460"/>
    </source>
</evidence>
<dbReference type="InterPro" id="IPR028204">
    <property type="entry name" value="Tricorn_C1"/>
</dbReference>
<dbReference type="AlphaFoldDB" id="C9LEV9"/>
<feature type="domain" description="Tail specific protease" evidence="2">
    <location>
        <begin position="139"/>
        <end position="336"/>
    </location>
</feature>
<dbReference type="RefSeq" id="WP_006254514.1">
    <property type="nucleotide sequence ID" value="NZ_GG700642.1"/>
</dbReference>
<dbReference type="GeneID" id="84575895"/>
<gene>
    <name evidence="3" type="ORF">GCWU000325_00740</name>
</gene>
<comment type="caution">
    <text evidence="3">The sequence shown here is derived from an EMBL/GenBank/DDBJ whole genome shotgun (WGS) entry which is preliminary data.</text>
</comment>
<dbReference type="PANTHER" id="PTHR11261">
    <property type="entry name" value="INTERPHOTORECEPTOR RETINOID-BINDING PROTEIN"/>
    <property type="match status" value="1"/>
</dbReference>
<feature type="signal peptide" evidence="1">
    <location>
        <begin position="1"/>
        <end position="40"/>
    </location>
</feature>
<dbReference type="SUPFAM" id="SSF52096">
    <property type="entry name" value="ClpP/crotonase"/>
    <property type="match status" value="1"/>
</dbReference>
<dbReference type="CDD" id="cd07563">
    <property type="entry name" value="Peptidase_S41_IRBP"/>
    <property type="match status" value="1"/>
</dbReference>
<protein>
    <submittedName>
        <fullName evidence="3">Peptidase, S41 family</fullName>
    </submittedName>
</protein>
<dbReference type="Pfam" id="PF03572">
    <property type="entry name" value="Peptidase_S41"/>
    <property type="match status" value="1"/>
</dbReference>
<keyword evidence="4" id="KW-1185">Reference proteome</keyword>
<dbReference type="GO" id="GO:0008236">
    <property type="term" value="F:serine-type peptidase activity"/>
    <property type="evidence" value="ECO:0007669"/>
    <property type="project" value="InterPro"/>
</dbReference>
<sequence length="360" mass="40599">MKTPLCLRHFFPPCALLRRRLRPLASAGLWLLLAFTPAGCVTEEVPSDTRRGNFESCWKTLDEHYCFFEEKQKSFGLDWNEVHARYTPMINERMTSRQLFEVLGKMVNELRDGHVNLSAAHNVNRYGAWYDNFPMNFSDSLLHKYLGRADEYYVGSSLAYRVLDDNIGYVRCSTFDYAFGNGNLSEMLKTLGPCRGLIIDVRSNGGGMLTSAEQLASLFFNEPMVRAFIQHKTGKGHKDFSAMRPITIRPFAGLRWQKKVCILTNRRTFSAANSFVAFLKGLPNVTVVGDQTGGGAGLPFNAELPNGWHLRFSACPMYDAEGLSTEGGIRPDVKVDISSADYARSYDTIIERARALLREQ</sequence>
<dbReference type="SMART" id="SM00245">
    <property type="entry name" value="TSPc"/>
    <property type="match status" value="1"/>
</dbReference>
<dbReference type="eggNOG" id="COG0793">
    <property type="taxonomic scope" value="Bacteria"/>
</dbReference>
<proteinExistence type="predicted"/>
<name>C9LEV9_9BACT</name>
<dbReference type="PANTHER" id="PTHR11261:SF3">
    <property type="entry name" value="RETINOL-BINDING PROTEIN 3"/>
    <property type="match status" value="1"/>
</dbReference>
<feature type="chain" id="PRO_5002997249" evidence="1">
    <location>
        <begin position="41"/>
        <end position="360"/>
    </location>
</feature>
<dbReference type="InterPro" id="IPR005151">
    <property type="entry name" value="Tail-specific_protease"/>
</dbReference>
<dbReference type="InterPro" id="IPR029045">
    <property type="entry name" value="ClpP/crotonase-like_dom_sf"/>
</dbReference>
<dbReference type="OrthoDB" id="6397760at2"/>